<feature type="compositionally biased region" description="Basic and acidic residues" evidence="1">
    <location>
        <begin position="93"/>
        <end position="104"/>
    </location>
</feature>
<protein>
    <submittedName>
        <fullName evidence="2">Uncharacterized protein</fullName>
    </submittedName>
</protein>
<dbReference type="Proteomes" id="UP000327013">
    <property type="component" value="Unassembled WGS sequence"/>
</dbReference>
<evidence type="ECO:0000313" key="2">
    <source>
        <dbReference type="EMBL" id="KAC2380594.1"/>
    </source>
</evidence>
<comment type="caution">
    <text evidence="2">The sequence shown here is derived from an EMBL/GenBank/DDBJ whole genome shotgun (WGS) entry which is preliminary data.</text>
</comment>
<sequence>MIQSAIELKEQQHKQEMESLREEMNQQMNALTAALTEKFTQRMEAQMAEQAAHYEERFRSLKGDRVGMSEPEVTIGKALQDAGSPTHIIPRSSADRTQDKDWNDTRNVTSITKKSRLSKATK</sequence>
<accession>A0A5N6L671</accession>
<evidence type="ECO:0000256" key="1">
    <source>
        <dbReference type="SAM" id="MobiDB-lite"/>
    </source>
</evidence>
<proteinExistence type="predicted"/>
<keyword evidence="3" id="KW-1185">Reference proteome</keyword>
<feature type="region of interest" description="Disordered" evidence="1">
    <location>
        <begin position="77"/>
        <end position="122"/>
    </location>
</feature>
<name>A0A5N6L671_9ROSI</name>
<dbReference type="EMBL" id="VIBQ01000676">
    <property type="protein sequence ID" value="KAC2380594.1"/>
    <property type="molecule type" value="Genomic_DNA"/>
</dbReference>
<reference evidence="2 3" key="1">
    <citation type="submission" date="2019-06" db="EMBL/GenBank/DDBJ databases">
        <title>A chromosomal-level reference genome of Carpinus fangiana (Coryloideae, Betulaceae).</title>
        <authorList>
            <person name="Yang X."/>
            <person name="Wang Z."/>
            <person name="Zhang L."/>
            <person name="Hao G."/>
            <person name="Liu J."/>
            <person name="Yang Y."/>
        </authorList>
    </citation>
    <scope>NUCLEOTIDE SEQUENCE [LARGE SCALE GENOMIC DNA]</scope>
    <source>
        <strain evidence="2">Cfa_2016G</strain>
        <tissue evidence="2">Leaf</tissue>
    </source>
</reference>
<evidence type="ECO:0000313" key="3">
    <source>
        <dbReference type="Proteomes" id="UP000327013"/>
    </source>
</evidence>
<feature type="region of interest" description="Disordered" evidence="1">
    <location>
        <begin position="1"/>
        <end position="24"/>
    </location>
</feature>
<feature type="compositionally biased region" description="Basic and acidic residues" evidence="1">
    <location>
        <begin position="7"/>
        <end position="24"/>
    </location>
</feature>
<dbReference type="AlphaFoldDB" id="A0A5N6L671"/>
<organism evidence="2 3">
    <name type="scientific">Carpinus fangiana</name>
    <dbReference type="NCBI Taxonomy" id="176857"/>
    <lineage>
        <taxon>Eukaryota</taxon>
        <taxon>Viridiplantae</taxon>
        <taxon>Streptophyta</taxon>
        <taxon>Embryophyta</taxon>
        <taxon>Tracheophyta</taxon>
        <taxon>Spermatophyta</taxon>
        <taxon>Magnoliopsida</taxon>
        <taxon>eudicotyledons</taxon>
        <taxon>Gunneridae</taxon>
        <taxon>Pentapetalae</taxon>
        <taxon>rosids</taxon>
        <taxon>fabids</taxon>
        <taxon>Fagales</taxon>
        <taxon>Betulaceae</taxon>
        <taxon>Carpinus</taxon>
    </lineage>
</organism>
<feature type="compositionally biased region" description="Basic residues" evidence="1">
    <location>
        <begin position="113"/>
        <end position="122"/>
    </location>
</feature>
<gene>
    <name evidence="2" type="ORF">FH972_027172</name>
</gene>